<keyword evidence="2" id="KW-1185">Reference proteome</keyword>
<evidence type="ECO:0000313" key="1">
    <source>
        <dbReference type="EMBL" id="KZO97705.1"/>
    </source>
</evidence>
<dbReference type="Proteomes" id="UP000076738">
    <property type="component" value="Unassembled WGS sequence"/>
</dbReference>
<reference evidence="1 2" key="1">
    <citation type="journal article" date="2016" name="Mol. Biol. Evol.">
        <title>Comparative Genomics of Early-Diverging Mushroom-Forming Fungi Provides Insights into the Origins of Lignocellulose Decay Capabilities.</title>
        <authorList>
            <person name="Nagy L.G."/>
            <person name="Riley R."/>
            <person name="Tritt A."/>
            <person name="Adam C."/>
            <person name="Daum C."/>
            <person name="Floudas D."/>
            <person name="Sun H."/>
            <person name="Yadav J.S."/>
            <person name="Pangilinan J."/>
            <person name="Larsson K.H."/>
            <person name="Matsuura K."/>
            <person name="Barry K."/>
            <person name="Labutti K."/>
            <person name="Kuo R."/>
            <person name="Ohm R.A."/>
            <person name="Bhattacharya S.S."/>
            <person name="Shirouzu T."/>
            <person name="Yoshinaga Y."/>
            <person name="Martin F.M."/>
            <person name="Grigoriev I.V."/>
            <person name="Hibbett D.S."/>
        </authorList>
    </citation>
    <scope>NUCLEOTIDE SEQUENCE [LARGE SCALE GENOMIC DNA]</scope>
    <source>
        <strain evidence="1 2">TUFC12733</strain>
    </source>
</reference>
<dbReference type="AlphaFoldDB" id="A0A167NH70"/>
<sequence length="117" mass="13656">MPEEEYEIEYISQAKATSDDAESGELEWVYKVHWLGYPEDQATHEHDNGFFPELLDEFWTACGCSRDVKHHAHGTIIKPSQEYIGTCFHMRSCSVYQHMVPPFGRRAQEDNSRWISC</sequence>
<dbReference type="EMBL" id="KV417278">
    <property type="protein sequence ID" value="KZO97705.1"/>
    <property type="molecule type" value="Genomic_DNA"/>
</dbReference>
<evidence type="ECO:0000313" key="2">
    <source>
        <dbReference type="Proteomes" id="UP000076738"/>
    </source>
</evidence>
<evidence type="ECO:0008006" key="3">
    <source>
        <dbReference type="Google" id="ProtNLM"/>
    </source>
</evidence>
<gene>
    <name evidence="1" type="ORF">CALVIDRAFT_535808</name>
</gene>
<dbReference type="SUPFAM" id="SSF54160">
    <property type="entry name" value="Chromo domain-like"/>
    <property type="match status" value="1"/>
</dbReference>
<dbReference type="Gene3D" id="2.40.50.40">
    <property type="match status" value="1"/>
</dbReference>
<dbReference type="OrthoDB" id="10365508at2759"/>
<protein>
    <recommendedName>
        <fullName evidence="3">Chromo domain-containing protein</fullName>
    </recommendedName>
</protein>
<organism evidence="1 2">
    <name type="scientific">Calocera viscosa (strain TUFC12733)</name>
    <dbReference type="NCBI Taxonomy" id="1330018"/>
    <lineage>
        <taxon>Eukaryota</taxon>
        <taxon>Fungi</taxon>
        <taxon>Dikarya</taxon>
        <taxon>Basidiomycota</taxon>
        <taxon>Agaricomycotina</taxon>
        <taxon>Dacrymycetes</taxon>
        <taxon>Dacrymycetales</taxon>
        <taxon>Dacrymycetaceae</taxon>
        <taxon>Calocera</taxon>
    </lineage>
</organism>
<proteinExistence type="predicted"/>
<accession>A0A167NH70</accession>
<name>A0A167NH70_CALVF</name>
<dbReference type="STRING" id="1330018.A0A167NH70"/>
<dbReference type="InterPro" id="IPR016197">
    <property type="entry name" value="Chromo-like_dom_sf"/>
</dbReference>